<dbReference type="GO" id="GO:0016787">
    <property type="term" value="F:hydrolase activity"/>
    <property type="evidence" value="ECO:0007669"/>
    <property type="project" value="InterPro"/>
</dbReference>
<evidence type="ECO:0000259" key="1">
    <source>
        <dbReference type="SMART" id="SM01001"/>
    </source>
</evidence>
<dbReference type="PANTHER" id="PTHR43064:SF1">
    <property type="entry name" value="SLL1489 PROTEIN"/>
    <property type="match status" value="1"/>
</dbReference>
<dbReference type="InterPro" id="IPR000031">
    <property type="entry name" value="PurE_dom"/>
</dbReference>
<reference evidence="2 3" key="1">
    <citation type="submission" date="2019-02" db="EMBL/GenBank/DDBJ databases">
        <title>Deep-cultivation of Planctomycetes and their phenomic and genomic characterization uncovers novel biology.</title>
        <authorList>
            <person name="Wiegand S."/>
            <person name="Jogler M."/>
            <person name="Boedeker C."/>
            <person name="Pinto D."/>
            <person name="Vollmers J."/>
            <person name="Rivas-Marin E."/>
            <person name="Kohn T."/>
            <person name="Peeters S.H."/>
            <person name="Heuer A."/>
            <person name="Rast P."/>
            <person name="Oberbeckmann S."/>
            <person name="Bunk B."/>
            <person name="Jeske O."/>
            <person name="Meyerdierks A."/>
            <person name="Storesund J.E."/>
            <person name="Kallscheuer N."/>
            <person name="Luecker S."/>
            <person name="Lage O.M."/>
            <person name="Pohl T."/>
            <person name="Merkel B.J."/>
            <person name="Hornburger P."/>
            <person name="Mueller R.-W."/>
            <person name="Bruemmer F."/>
            <person name="Labrenz M."/>
            <person name="Spormann A.M."/>
            <person name="Op den Camp H."/>
            <person name="Overmann J."/>
            <person name="Amann R."/>
            <person name="Jetten M.S.M."/>
            <person name="Mascher T."/>
            <person name="Medema M.H."/>
            <person name="Devos D.P."/>
            <person name="Kaster A.-K."/>
            <person name="Ovreas L."/>
            <person name="Rohde M."/>
            <person name="Galperin M.Y."/>
            <person name="Jogler C."/>
        </authorList>
    </citation>
    <scope>NUCLEOTIDE SEQUENCE [LARGE SCALE GENOMIC DNA]</scope>
    <source>
        <strain evidence="2 3">Pla110</strain>
    </source>
</reference>
<dbReference type="Pfam" id="PF00731">
    <property type="entry name" value="AIRC"/>
    <property type="match status" value="1"/>
</dbReference>
<dbReference type="NCBIfam" id="NF033503">
    <property type="entry name" value="LarB"/>
    <property type="match status" value="1"/>
</dbReference>
<evidence type="ECO:0000313" key="2">
    <source>
        <dbReference type="EMBL" id="QDU82705.1"/>
    </source>
</evidence>
<dbReference type="Proteomes" id="UP000317178">
    <property type="component" value="Chromosome"/>
</dbReference>
<dbReference type="SMART" id="SM01001">
    <property type="entry name" value="AIRC"/>
    <property type="match status" value="1"/>
</dbReference>
<accession>A0A518CU13</accession>
<evidence type="ECO:0000313" key="3">
    <source>
        <dbReference type="Proteomes" id="UP000317178"/>
    </source>
</evidence>
<dbReference type="RefSeq" id="WP_144999123.1">
    <property type="nucleotide sequence ID" value="NZ_CP036281.1"/>
</dbReference>
<dbReference type="PANTHER" id="PTHR43064">
    <property type="entry name" value="PHOSPHORIBOSYLAMINOIMIDAZOLE CARBOXYLASE-RELATED"/>
    <property type="match status" value="1"/>
</dbReference>
<proteinExistence type="predicted"/>
<dbReference type="InterPro" id="IPR039476">
    <property type="entry name" value="P2CMN_synthase_LarB"/>
</dbReference>
<name>A0A518CU13_9PLAN</name>
<dbReference type="GO" id="GO:0006189">
    <property type="term" value="P:'de novo' IMP biosynthetic process"/>
    <property type="evidence" value="ECO:0007669"/>
    <property type="project" value="InterPro"/>
</dbReference>
<gene>
    <name evidence="2" type="ORF">Pla110_44670</name>
</gene>
<dbReference type="EMBL" id="CP036281">
    <property type="protein sequence ID" value="QDU82705.1"/>
    <property type="molecule type" value="Genomic_DNA"/>
</dbReference>
<dbReference type="OrthoDB" id="9782511at2"/>
<dbReference type="AlphaFoldDB" id="A0A518CU13"/>
<dbReference type="KEGG" id="plon:Pla110_44670"/>
<feature type="domain" description="PurE" evidence="1">
    <location>
        <begin position="123"/>
        <end position="255"/>
    </location>
</feature>
<dbReference type="Gene3D" id="3.40.50.1970">
    <property type="match status" value="1"/>
</dbReference>
<keyword evidence="3" id="KW-1185">Reference proteome</keyword>
<sequence>MTLPREHIEQLLVQFQTGQLDLEAATRQLAGSDQLETAAVDVDRLRRCGFTEVVYCEGKSVGSVVEIFKSLSGHGQHCLGTRVSTEQATALTEYFPEIIYNKTARTVRLPRTNQAGTPVERVGKVSLLTAGTSDLPVAEEARETLFWMDCEVDLIVDIGVAGPHRLQEQVHRLQDSDAVIVVAGMEGALPSVVGGYVDCPVIAVPTSVGYGTSFGGVTALLGMLNSCASNVTVVNIDAGFKGGYVAGLITHRIAKARKG</sequence>
<organism evidence="2 3">
    <name type="scientific">Polystyrenella longa</name>
    <dbReference type="NCBI Taxonomy" id="2528007"/>
    <lineage>
        <taxon>Bacteria</taxon>
        <taxon>Pseudomonadati</taxon>
        <taxon>Planctomycetota</taxon>
        <taxon>Planctomycetia</taxon>
        <taxon>Planctomycetales</taxon>
        <taxon>Planctomycetaceae</taxon>
        <taxon>Polystyrenella</taxon>
    </lineage>
</organism>
<protein>
    <submittedName>
        <fullName evidence="2">AIR carboxylase</fullName>
    </submittedName>
</protein>
<dbReference type="SUPFAM" id="SSF52255">
    <property type="entry name" value="N5-CAIR mutase (phosphoribosylaminoimidazole carboxylase, PurE)"/>
    <property type="match status" value="1"/>
</dbReference>